<feature type="compositionally biased region" description="Low complexity" evidence="1">
    <location>
        <begin position="292"/>
        <end position="307"/>
    </location>
</feature>
<feature type="region of interest" description="Disordered" evidence="1">
    <location>
        <begin position="172"/>
        <end position="307"/>
    </location>
</feature>
<gene>
    <name evidence="2" type="ORF">L227DRAFT_608684</name>
</gene>
<feature type="compositionally biased region" description="Polar residues" evidence="1">
    <location>
        <begin position="225"/>
        <end position="235"/>
    </location>
</feature>
<protein>
    <submittedName>
        <fullName evidence="2">Uncharacterized protein</fullName>
    </submittedName>
</protein>
<dbReference type="Proteomes" id="UP000313359">
    <property type="component" value="Unassembled WGS sequence"/>
</dbReference>
<keyword evidence="3" id="KW-1185">Reference proteome</keyword>
<dbReference type="STRING" id="1328759.A0A5C2SI44"/>
<name>A0A5C2SI44_9APHY</name>
<feature type="compositionally biased region" description="Polar residues" evidence="1">
    <location>
        <begin position="250"/>
        <end position="262"/>
    </location>
</feature>
<evidence type="ECO:0000256" key="1">
    <source>
        <dbReference type="SAM" id="MobiDB-lite"/>
    </source>
</evidence>
<proteinExistence type="predicted"/>
<organism evidence="2 3">
    <name type="scientific">Lentinus tigrinus ALCF2SS1-6</name>
    <dbReference type="NCBI Taxonomy" id="1328759"/>
    <lineage>
        <taxon>Eukaryota</taxon>
        <taxon>Fungi</taxon>
        <taxon>Dikarya</taxon>
        <taxon>Basidiomycota</taxon>
        <taxon>Agaricomycotina</taxon>
        <taxon>Agaricomycetes</taxon>
        <taxon>Polyporales</taxon>
        <taxon>Polyporaceae</taxon>
        <taxon>Lentinus</taxon>
    </lineage>
</organism>
<evidence type="ECO:0000313" key="2">
    <source>
        <dbReference type="EMBL" id="RPD63443.1"/>
    </source>
</evidence>
<sequence length="307" mass="33519">MSLGNDVRQHIASLCLQEIRQGLGRSIMDGFEAAADDSEPSTRRALHALRCIVYCVPSPGSPDYEHVEYQAVRAQAAFGLEVFSTFLSASEAESLEQASFIHDALDVLRQHGQRALMLISRESVQAIVDYRDAYKRNHRNVPWYWELNEEWIQKLKVHFKLDHSRETSDIANVAPTSASTDSEDIPPVQTTESAAVSDDIASVHDTRSPPPTVAGRVNRQDHANSETGRSSTASMSPLFPGHLKSFAAPETTSEPVDNSCFTPSPASSSPPGAVNAIDLNPETNPHAALHESPSPTTLLYSSSGRRC</sequence>
<accession>A0A5C2SI44</accession>
<evidence type="ECO:0000313" key="3">
    <source>
        <dbReference type="Proteomes" id="UP000313359"/>
    </source>
</evidence>
<dbReference type="AlphaFoldDB" id="A0A5C2SI44"/>
<dbReference type="EMBL" id="ML122256">
    <property type="protein sequence ID" value="RPD63443.1"/>
    <property type="molecule type" value="Genomic_DNA"/>
</dbReference>
<reference evidence="2" key="1">
    <citation type="journal article" date="2018" name="Genome Biol. Evol.">
        <title>Genomics and development of Lentinus tigrinus, a white-rot wood-decaying mushroom with dimorphic fruiting bodies.</title>
        <authorList>
            <person name="Wu B."/>
            <person name="Xu Z."/>
            <person name="Knudson A."/>
            <person name="Carlson A."/>
            <person name="Chen N."/>
            <person name="Kovaka S."/>
            <person name="LaButti K."/>
            <person name="Lipzen A."/>
            <person name="Pennachio C."/>
            <person name="Riley R."/>
            <person name="Schakwitz W."/>
            <person name="Umezawa K."/>
            <person name="Ohm R.A."/>
            <person name="Grigoriev I.V."/>
            <person name="Nagy L.G."/>
            <person name="Gibbons J."/>
            <person name="Hibbett D."/>
        </authorList>
    </citation>
    <scope>NUCLEOTIDE SEQUENCE [LARGE SCALE GENOMIC DNA]</scope>
    <source>
        <strain evidence="2">ALCF2SS1-6</strain>
    </source>
</reference>